<sequence length="80" mass="9315">MREWRAGQSSLRVLAQASTAKRGWRCGGRCIGTVPRNFGQIGTERTFWEEPRKGLWLRNEIEVEAAMAYRCASARDRERW</sequence>
<dbReference type="AlphaFoldDB" id="A0A058ZT61"/>
<dbReference type="Proteomes" id="UP000030711">
    <property type="component" value="Unassembled WGS sequence"/>
</dbReference>
<reference evidence="1" key="3">
    <citation type="submission" date="2023-04" db="EMBL/GenBank/DDBJ databases">
        <title>WGS assembly of Eucalyptus grandis.</title>
        <authorList>
            <person name="Myburg A."/>
            <person name="Grattapaglia D."/>
            <person name="Tuskan G."/>
            <person name="Hellsten U."/>
            <person name="Hayes R."/>
            <person name="Grimwood J."/>
            <person name="Jenkins J."/>
            <person name="Lindquist E."/>
            <person name="Tice H."/>
            <person name="Bauer D."/>
            <person name="Goodstein D."/>
            <person name="Dubchak I."/>
            <person name="Poliakov A."/>
            <person name="Mizrachi E."/>
            <person name="Kullan A."/>
            <person name="Hussey S."/>
            <person name="Pinard D."/>
            <person name="Van D."/>
            <person name="Singh P."/>
            <person name="Van J."/>
            <person name="Silva-Junior O."/>
            <person name="Togawa R."/>
            <person name="Pappas M."/>
            <person name="Faria D."/>
            <person name="Sansaloni C."/>
            <person name="Petroli C."/>
            <person name="Yang X."/>
            <person name="Ranjan P."/>
            <person name="Tschaplinski T."/>
            <person name="Ye C."/>
            <person name="Li T."/>
            <person name="Sterck L."/>
            <person name="Vanneste K."/>
            <person name="Murat F."/>
            <person name="Soler M."/>
            <person name="Clemente H."/>
            <person name="Saidi N."/>
            <person name="Cassan-Wang H."/>
            <person name="Dunand C."/>
            <person name="Hefer C."/>
            <person name="Bornberg-Bauer E."/>
            <person name="Kersting A."/>
            <person name="Vining K."/>
            <person name="Amarasinghe V."/>
            <person name="Ranik M."/>
            <person name="Naithani S."/>
            <person name="Elser J."/>
            <person name="Boyd A."/>
            <person name="Liston A."/>
            <person name="Spatafora J."/>
            <person name="Dharmwardhana P."/>
            <person name="Raja R."/>
            <person name="Sullivan C."/>
            <person name="Romanel E."/>
            <person name="Alves-Ferreira M."/>
            <person name="Kulheim C."/>
            <person name="Foley W."/>
            <person name="Carocha V."/>
            <person name="Paiva J."/>
            <person name="Kudrna D."/>
            <person name="Brommonschenkel S."/>
            <person name="Pasquali G."/>
            <person name="Byrne M."/>
            <person name="Rigault P."/>
            <person name="Tibbits J."/>
            <person name="Spokevicius A."/>
            <person name="Jones R."/>
            <person name="Steane D."/>
            <person name="Vaillancourt R."/>
            <person name="Potts B."/>
            <person name="Joubert F."/>
            <person name="Barry K."/>
            <person name="Pappas G."/>
            <person name="Strauss S."/>
            <person name="Jaiswal P."/>
            <person name="Grima-Pettenati J."/>
            <person name="Salse J."/>
            <person name="Van D."/>
            <person name="Rokhsar D."/>
            <person name="Schmutz J."/>
        </authorList>
    </citation>
    <scope>NUCLEOTIDE SEQUENCE</scope>
    <source>
        <tissue evidence="1">Leaf extractions</tissue>
    </source>
</reference>
<keyword evidence="3" id="KW-1185">Reference proteome</keyword>
<dbReference type="Gramene" id="KCW44546">
    <property type="protein sequence ID" value="KCW44546"/>
    <property type="gene ID" value="EUGRSUZ_L01947"/>
</dbReference>
<dbReference type="EMBL" id="MU848709">
    <property type="protein sequence ID" value="KAK2632142.1"/>
    <property type="molecule type" value="Genomic_DNA"/>
</dbReference>
<proteinExistence type="predicted"/>
<protein>
    <submittedName>
        <fullName evidence="2">Uncharacterized protein</fullName>
    </submittedName>
</protein>
<evidence type="ECO:0000313" key="2">
    <source>
        <dbReference type="EMBL" id="KCW44546.1"/>
    </source>
</evidence>
<evidence type="ECO:0000313" key="3">
    <source>
        <dbReference type="Proteomes" id="UP000030711"/>
    </source>
</evidence>
<name>A0A058ZT61_EUCGR</name>
<accession>A0A058ZT61</accession>
<organism evidence="2">
    <name type="scientific">Eucalyptus grandis</name>
    <name type="common">Flooded gum</name>
    <dbReference type="NCBI Taxonomy" id="71139"/>
    <lineage>
        <taxon>Eukaryota</taxon>
        <taxon>Viridiplantae</taxon>
        <taxon>Streptophyta</taxon>
        <taxon>Embryophyta</taxon>
        <taxon>Tracheophyta</taxon>
        <taxon>Spermatophyta</taxon>
        <taxon>Magnoliopsida</taxon>
        <taxon>eudicotyledons</taxon>
        <taxon>Gunneridae</taxon>
        <taxon>Pentapetalae</taxon>
        <taxon>rosids</taxon>
        <taxon>malvids</taxon>
        <taxon>Myrtales</taxon>
        <taxon>Myrtaceae</taxon>
        <taxon>Myrtoideae</taxon>
        <taxon>Eucalypteae</taxon>
        <taxon>Eucalyptus</taxon>
    </lineage>
</organism>
<evidence type="ECO:0000313" key="1">
    <source>
        <dbReference type="EMBL" id="KAK2632142.1"/>
    </source>
</evidence>
<dbReference type="EMBL" id="KK199225">
    <property type="protein sequence ID" value="KCW44546.1"/>
    <property type="molecule type" value="Genomic_DNA"/>
</dbReference>
<dbReference type="InParanoid" id="A0A058ZT61"/>
<reference evidence="1" key="2">
    <citation type="journal article" date="2014" name="Nature">
        <title>The genome of Eucalyptus grandis.</title>
        <authorList>
            <person name="Myburg A.A."/>
            <person name="Grattapaglia D."/>
            <person name="Tuskan G.A."/>
            <person name="Hellsten U."/>
            <person name="Hayes R.D."/>
            <person name="Grimwood J."/>
            <person name="Jenkins J."/>
            <person name="Lindquist E."/>
            <person name="Tice H."/>
            <person name="Bauer D."/>
            <person name="Goodstein D.M."/>
            <person name="Dubchak I."/>
            <person name="Poliakov A."/>
            <person name="Mizrachi E."/>
            <person name="Kullan A.R."/>
            <person name="Hussey S.G."/>
            <person name="Pinard D."/>
            <person name="van der Merwe K."/>
            <person name="Singh P."/>
            <person name="van Jaarsveld I."/>
            <person name="Silva-Junior O.B."/>
            <person name="Togawa R.C."/>
            <person name="Pappas M.R."/>
            <person name="Faria D.A."/>
            <person name="Sansaloni C.P."/>
            <person name="Petroli C.D."/>
            <person name="Yang X."/>
            <person name="Ranjan P."/>
            <person name="Tschaplinski T.J."/>
            <person name="Ye C.Y."/>
            <person name="Li T."/>
            <person name="Sterck L."/>
            <person name="Vanneste K."/>
            <person name="Murat F."/>
            <person name="Soler M."/>
            <person name="Clemente H.S."/>
            <person name="Saidi N."/>
            <person name="Cassan-Wang H."/>
            <person name="Dunand C."/>
            <person name="Hefer C.A."/>
            <person name="Bornberg-Bauer E."/>
            <person name="Kersting A.R."/>
            <person name="Vining K."/>
            <person name="Amarasinghe V."/>
            <person name="Ranik M."/>
            <person name="Naithani S."/>
            <person name="Elser J."/>
            <person name="Boyd A.E."/>
            <person name="Liston A."/>
            <person name="Spatafora J.W."/>
            <person name="Dharmwardhana P."/>
            <person name="Raja R."/>
            <person name="Sullivan C."/>
            <person name="Romanel E."/>
            <person name="Alves-Ferreira M."/>
            <person name="Kulheim C."/>
            <person name="Foley W."/>
            <person name="Carocha V."/>
            <person name="Paiva J."/>
            <person name="Kudrna D."/>
            <person name="Brommonschenkel S.H."/>
            <person name="Pasquali G."/>
            <person name="Byrne M."/>
            <person name="Rigault P."/>
            <person name="Tibbits J."/>
            <person name="Spokevicius A."/>
            <person name="Jones R.C."/>
            <person name="Steane D.A."/>
            <person name="Vaillancourt R.E."/>
            <person name="Potts B.M."/>
            <person name="Joubert F."/>
            <person name="Barry K."/>
            <person name="Pappas G.J."/>
            <person name="Strauss S.H."/>
            <person name="Jaiswal P."/>
            <person name="Grima-Pettenati J."/>
            <person name="Salse J."/>
            <person name="Van de Peer Y."/>
            <person name="Rokhsar D.S."/>
            <person name="Schmutz J."/>
        </authorList>
    </citation>
    <scope>NUCLEOTIDE SEQUENCE</scope>
    <source>
        <tissue evidence="1">Leaf extractions</tissue>
    </source>
</reference>
<reference evidence="2" key="1">
    <citation type="submission" date="2013-07" db="EMBL/GenBank/DDBJ databases">
        <title>The genome of Eucalyptus grandis.</title>
        <authorList>
            <person name="Schmutz J."/>
            <person name="Hayes R."/>
            <person name="Myburg A."/>
            <person name="Tuskan G."/>
            <person name="Grattapaglia D."/>
            <person name="Rokhsar D.S."/>
        </authorList>
    </citation>
    <scope>NUCLEOTIDE SEQUENCE</scope>
    <source>
        <tissue evidence="2">Leaf extractions</tissue>
    </source>
</reference>
<reference evidence="1" key="4">
    <citation type="submission" date="2023-07" db="EMBL/GenBank/DDBJ databases">
        <authorList>
            <person name="Myburg A.A."/>
            <person name="Grattapaglia D."/>
            <person name="Tuskan G.A."/>
            <person name="Hellsten U."/>
            <person name="Hayes R.D."/>
            <person name="Grimwood J."/>
            <person name="Jenkins J."/>
            <person name="Lindquist E."/>
            <person name="Tice H."/>
            <person name="Bauer D."/>
            <person name="Goodstein D.M."/>
            <person name="Dubchak I."/>
            <person name="Poliakov A."/>
            <person name="Mizrachi E."/>
            <person name="Kullan A.R."/>
            <person name="Hussey S.G."/>
            <person name="Pinard D."/>
            <person name="Van D.M."/>
            <person name="Singh P."/>
            <person name="Van J.I."/>
            <person name="Silva-Junior O.B."/>
            <person name="Togawa R.C."/>
            <person name="Pappas M.R."/>
            <person name="Faria D.A."/>
            <person name="Sansaloni C.P."/>
            <person name="Petroli C.D."/>
            <person name="Yang X."/>
            <person name="Ranjan P."/>
            <person name="Tschaplinski T.J."/>
            <person name="Ye C.Y."/>
            <person name="Li T."/>
            <person name="Sterck L."/>
            <person name="Vanneste K."/>
            <person name="Murat F."/>
            <person name="Soler M."/>
            <person name="Clemente H.S."/>
            <person name="Saidi N."/>
            <person name="Cassan-Wang H."/>
            <person name="Dunand C."/>
            <person name="Hefer C.A."/>
            <person name="Bornberg-Bauer E."/>
            <person name="Kersting A.R."/>
            <person name="Vining K."/>
            <person name="Amarasinghe V."/>
            <person name="Ranik M."/>
            <person name="Naithani S."/>
            <person name="Elser J."/>
            <person name="Boyd A.E."/>
            <person name="Liston A."/>
            <person name="Spatafora J.W."/>
            <person name="Dharmwardhana P."/>
            <person name="Raja R."/>
            <person name="Sullivan C."/>
            <person name="Romanel E."/>
            <person name="Alves-Ferreira M."/>
            <person name="Kulheim C."/>
            <person name="Foley W."/>
            <person name="Carocha V."/>
            <person name="Paiva J."/>
            <person name="Kudrna D."/>
            <person name="Brommonschenkel S.H."/>
            <person name="Pasquali G."/>
            <person name="Byrne M."/>
            <person name="Rigault P."/>
            <person name="Tibbits J."/>
            <person name="Spokevicius A."/>
            <person name="Jones R.C."/>
            <person name="Steane D.A."/>
            <person name="Vaillancourt R.E."/>
            <person name="Potts B.M."/>
            <person name="Joubert F."/>
            <person name="Barry K."/>
            <person name="Pappas G.J."/>
            <person name="Strauss S.H."/>
            <person name="Jaiswal P."/>
            <person name="Grima-Pettenati J."/>
            <person name="Salse J."/>
            <person name="Van D.P."/>
            <person name="Rokhsar D.S."/>
            <person name="Schmutz J."/>
        </authorList>
    </citation>
    <scope>NUCLEOTIDE SEQUENCE</scope>
    <source>
        <tissue evidence="1">Leaf extractions</tissue>
    </source>
</reference>
<gene>
    <name evidence="2" type="ORF">EUGRSUZ_L01947</name>
</gene>